<evidence type="ECO:0000256" key="1">
    <source>
        <dbReference type="ARBA" id="ARBA00023125"/>
    </source>
</evidence>
<evidence type="ECO:0000313" key="5">
    <source>
        <dbReference type="EMBL" id="PHU33866.1"/>
    </source>
</evidence>
<dbReference type="PANTHER" id="PTHR43479:SF7">
    <property type="entry name" value="TETR-FAMILY TRANSCRIPTIONAL REGULATOR"/>
    <property type="match status" value="1"/>
</dbReference>
<keyword evidence="3" id="KW-0812">Transmembrane</keyword>
<dbReference type="PANTHER" id="PTHR43479">
    <property type="entry name" value="ACREF/ENVCD OPERON REPRESSOR-RELATED"/>
    <property type="match status" value="1"/>
</dbReference>
<evidence type="ECO:0000259" key="4">
    <source>
        <dbReference type="PROSITE" id="PS50977"/>
    </source>
</evidence>
<protein>
    <submittedName>
        <fullName evidence="5">TetR family transcriptional regulator</fullName>
    </submittedName>
</protein>
<name>A0A2G3DS51_9FIRM</name>
<dbReference type="SUPFAM" id="SSF46689">
    <property type="entry name" value="Homeodomain-like"/>
    <property type="match status" value="1"/>
</dbReference>
<keyword evidence="1 2" id="KW-0238">DNA-binding</keyword>
<dbReference type="GO" id="GO:0003677">
    <property type="term" value="F:DNA binding"/>
    <property type="evidence" value="ECO:0007669"/>
    <property type="project" value="UniProtKB-UniRule"/>
</dbReference>
<dbReference type="InterPro" id="IPR023772">
    <property type="entry name" value="DNA-bd_HTH_TetR-type_CS"/>
</dbReference>
<dbReference type="InterPro" id="IPR001647">
    <property type="entry name" value="HTH_TetR"/>
</dbReference>
<feature type="domain" description="HTH tetR-type" evidence="4">
    <location>
        <begin position="6"/>
        <end position="66"/>
    </location>
</feature>
<dbReference type="Pfam" id="PF14278">
    <property type="entry name" value="TetR_C_8"/>
    <property type="match status" value="1"/>
</dbReference>
<feature type="transmembrane region" description="Helical" evidence="3">
    <location>
        <begin position="138"/>
        <end position="155"/>
    </location>
</feature>
<accession>A0A2G3DS51</accession>
<dbReference type="PROSITE" id="PS50977">
    <property type="entry name" value="HTH_TETR_2"/>
    <property type="match status" value="1"/>
</dbReference>
<gene>
    <name evidence="5" type="ORF">CSX01_13045</name>
</gene>
<sequence length="179" mass="20798">MDRRVAKTRKQIVAAFFELLKKKSFEKITIQDIADKADINRGTVYLHFADKYALMDYCIDSYVDELISQCGENEEIRLQREAFQRLFDYLGDHLETYQLLLANDRNNTFNKKLTATVEQQVAVAIKHMSKKQGPSQEMLIRFLVSGLLGVIDWWIRNYPACSSKETTDIMLELSTPYLS</sequence>
<organism evidence="5 6">
    <name type="scientific">Pseudobutyrivibrio ruminis</name>
    <dbReference type="NCBI Taxonomy" id="46206"/>
    <lineage>
        <taxon>Bacteria</taxon>
        <taxon>Bacillati</taxon>
        <taxon>Bacillota</taxon>
        <taxon>Clostridia</taxon>
        <taxon>Lachnospirales</taxon>
        <taxon>Lachnospiraceae</taxon>
        <taxon>Pseudobutyrivibrio</taxon>
    </lineage>
</organism>
<dbReference type="InterPro" id="IPR009057">
    <property type="entry name" value="Homeodomain-like_sf"/>
</dbReference>
<dbReference type="InterPro" id="IPR039532">
    <property type="entry name" value="TetR_C_Firmicutes"/>
</dbReference>
<reference evidence="5 6" key="2">
    <citation type="submission" date="2017-10" db="EMBL/GenBank/DDBJ databases">
        <authorList>
            <person name="Banno H."/>
            <person name="Chua N.-H."/>
        </authorList>
    </citation>
    <scope>NUCLEOTIDE SEQUENCE [LARGE SCALE GENOMIC DNA]</scope>
    <source>
        <strain evidence="5 6">JK626</strain>
    </source>
</reference>
<keyword evidence="3" id="KW-0472">Membrane</keyword>
<keyword evidence="3" id="KW-1133">Transmembrane helix</keyword>
<dbReference type="Gene3D" id="1.10.357.10">
    <property type="entry name" value="Tetracycline Repressor, domain 2"/>
    <property type="match status" value="1"/>
</dbReference>
<dbReference type="RefSeq" id="WP_099392707.1">
    <property type="nucleotide sequence ID" value="NZ_PDYF01000058.1"/>
</dbReference>
<dbReference type="PROSITE" id="PS01081">
    <property type="entry name" value="HTH_TETR_1"/>
    <property type="match status" value="1"/>
</dbReference>
<dbReference type="Pfam" id="PF00440">
    <property type="entry name" value="TetR_N"/>
    <property type="match status" value="1"/>
</dbReference>
<feature type="DNA-binding region" description="H-T-H motif" evidence="2">
    <location>
        <begin position="29"/>
        <end position="48"/>
    </location>
</feature>
<dbReference type="InterPro" id="IPR050624">
    <property type="entry name" value="HTH-type_Tx_Regulator"/>
</dbReference>
<proteinExistence type="predicted"/>
<dbReference type="PRINTS" id="PR00455">
    <property type="entry name" value="HTHTETR"/>
</dbReference>
<reference evidence="5 6" key="1">
    <citation type="submission" date="2017-10" db="EMBL/GenBank/DDBJ databases">
        <title>Resolving the taxonomy of Roseburia spp., Eubacterium rectale and Agathobacter spp. through phylogenomic analysis.</title>
        <authorList>
            <person name="Sheridan P.O."/>
            <person name="Walker A.W."/>
            <person name="Duncan S.H."/>
            <person name="Scott K.P."/>
            <person name="Toole P.W.O."/>
            <person name="Luis P."/>
            <person name="Flint H.J."/>
        </authorList>
    </citation>
    <scope>NUCLEOTIDE SEQUENCE [LARGE SCALE GENOMIC DNA]</scope>
    <source>
        <strain evidence="5 6">JK626</strain>
    </source>
</reference>
<evidence type="ECO:0000256" key="3">
    <source>
        <dbReference type="SAM" id="Phobius"/>
    </source>
</evidence>
<dbReference type="AlphaFoldDB" id="A0A2G3DS51"/>
<dbReference type="Proteomes" id="UP000225889">
    <property type="component" value="Unassembled WGS sequence"/>
</dbReference>
<evidence type="ECO:0000313" key="6">
    <source>
        <dbReference type="Proteomes" id="UP000225889"/>
    </source>
</evidence>
<comment type="caution">
    <text evidence="5">The sequence shown here is derived from an EMBL/GenBank/DDBJ whole genome shotgun (WGS) entry which is preliminary data.</text>
</comment>
<evidence type="ECO:0000256" key="2">
    <source>
        <dbReference type="PROSITE-ProRule" id="PRU00335"/>
    </source>
</evidence>
<dbReference type="EMBL" id="PDYF01000058">
    <property type="protein sequence ID" value="PHU33866.1"/>
    <property type="molecule type" value="Genomic_DNA"/>
</dbReference>